<gene>
    <name evidence="2" type="ORF">GCM10012284_64350</name>
</gene>
<comment type="caution">
    <text evidence="2">The sequence shown here is derived from an EMBL/GenBank/DDBJ whole genome shotgun (WGS) entry which is preliminary data.</text>
</comment>
<feature type="region of interest" description="Disordered" evidence="1">
    <location>
        <begin position="1"/>
        <end position="21"/>
    </location>
</feature>
<dbReference type="EMBL" id="BMMX01000083">
    <property type="protein sequence ID" value="GGL20803.1"/>
    <property type="molecule type" value="Genomic_DNA"/>
</dbReference>
<evidence type="ECO:0000256" key="1">
    <source>
        <dbReference type="SAM" id="MobiDB-lite"/>
    </source>
</evidence>
<dbReference type="RefSeq" id="WP_189083119.1">
    <property type="nucleotide sequence ID" value="NZ_BMMX01000083.1"/>
</dbReference>
<proteinExistence type="predicted"/>
<evidence type="ECO:0000313" key="2">
    <source>
        <dbReference type="EMBL" id="GGL20803.1"/>
    </source>
</evidence>
<reference evidence="2" key="1">
    <citation type="journal article" date="2014" name="Int. J. Syst. Evol. Microbiol.">
        <title>Complete genome sequence of Corynebacterium casei LMG S-19264T (=DSM 44701T), isolated from a smear-ripened cheese.</title>
        <authorList>
            <consortium name="US DOE Joint Genome Institute (JGI-PGF)"/>
            <person name="Walter F."/>
            <person name="Albersmeier A."/>
            <person name="Kalinowski J."/>
            <person name="Ruckert C."/>
        </authorList>
    </citation>
    <scope>NUCLEOTIDE SEQUENCE</scope>
    <source>
        <strain evidence="2">CGMCC 4.7299</strain>
    </source>
</reference>
<dbReference type="Proteomes" id="UP000656042">
    <property type="component" value="Unassembled WGS sequence"/>
</dbReference>
<dbReference type="AlphaFoldDB" id="A0A8J3C962"/>
<keyword evidence="3" id="KW-1185">Reference proteome</keyword>
<evidence type="ECO:0000313" key="3">
    <source>
        <dbReference type="Proteomes" id="UP000656042"/>
    </source>
</evidence>
<reference evidence="2" key="2">
    <citation type="submission" date="2020-09" db="EMBL/GenBank/DDBJ databases">
        <authorList>
            <person name="Sun Q."/>
            <person name="Zhou Y."/>
        </authorList>
    </citation>
    <scope>NUCLEOTIDE SEQUENCE</scope>
    <source>
        <strain evidence="2">CGMCC 4.7299</strain>
    </source>
</reference>
<accession>A0A8J3C962</accession>
<protein>
    <submittedName>
        <fullName evidence="2">Uncharacterized protein</fullName>
    </submittedName>
</protein>
<sequence length="89" mass="9130">MTVQVTVGENTGAPSSSDTRGTVTAVVMHNPDVPAQLPMVELTATVGDRVCSARLTINEAEILHGALDSIILDAAMLAGKATIARNSDA</sequence>
<organism evidence="2 3">
    <name type="scientific">Mangrovihabitans endophyticus</name>
    <dbReference type="NCBI Taxonomy" id="1751298"/>
    <lineage>
        <taxon>Bacteria</taxon>
        <taxon>Bacillati</taxon>
        <taxon>Actinomycetota</taxon>
        <taxon>Actinomycetes</taxon>
        <taxon>Micromonosporales</taxon>
        <taxon>Micromonosporaceae</taxon>
        <taxon>Mangrovihabitans</taxon>
    </lineage>
</organism>
<name>A0A8J3C962_9ACTN</name>